<feature type="transmembrane region" description="Helical" evidence="1">
    <location>
        <begin position="31"/>
        <end position="50"/>
    </location>
</feature>
<organism evidence="2 3">
    <name type="scientific">Candidatus Scatoplasma merdavium</name>
    <dbReference type="NCBI Taxonomy" id="2840932"/>
    <lineage>
        <taxon>Bacteria</taxon>
        <taxon>Bacillati</taxon>
        <taxon>Bacillota</taxon>
        <taxon>Bacilli</taxon>
        <taxon>Bacillales</taxon>
        <taxon>Candidatus Scatoplasma</taxon>
    </lineage>
</organism>
<proteinExistence type="predicted"/>
<dbReference type="Proteomes" id="UP000823629">
    <property type="component" value="Unassembled WGS sequence"/>
</dbReference>
<feature type="transmembrane region" description="Helical" evidence="1">
    <location>
        <begin position="62"/>
        <end position="84"/>
    </location>
</feature>
<accession>A0A9D9D921</accession>
<evidence type="ECO:0000256" key="1">
    <source>
        <dbReference type="SAM" id="Phobius"/>
    </source>
</evidence>
<comment type="caution">
    <text evidence="2">The sequence shown here is derived from an EMBL/GenBank/DDBJ whole genome shotgun (WGS) entry which is preliminary data.</text>
</comment>
<name>A0A9D9D921_9BACL</name>
<sequence>MLKKDKEAGLIKDGEEPKDVYKISWFDRIPYWIKAAFLQYWMFGAIYFFIGFGSGSFLSNSTIAWLVYALAYAIVWDYIVYHILHLFDSSAEESKFYTLYHSRKWYSIVINLALGLVWSLLQLLTCAGLVDLFNSRYLFREPFSQALIGLMYQFMFVGIKNGIRYLWRKYFEKREVA</sequence>
<evidence type="ECO:0000313" key="2">
    <source>
        <dbReference type="EMBL" id="MBO8414138.1"/>
    </source>
</evidence>
<feature type="transmembrane region" description="Helical" evidence="1">
    <location>
        <begin position="142"/>
        <end position="159"/>
    </location>
</feature>
<keyword evidence="1" id="KW-0472">Membrane</keyword>
<keyword evidence="1" id="KW-0812">Transmembrane</keyword>
<keyword evidence="1" id="KW-1133">Transmembrane helix</keyword>
<feature type="transmembrane region" description="Helical" evidence="1">
    <location>
        <begin position="105"/>
        <end position="130"/>
    </location>
</feature>
<dbReference type="AlphaFoldDB" id="A0A9D9D921"/>
<reference evidence="2" key="1">
    <citation type="submission" date="2020-10" db="EMBL/GenBank/DDBJ databases">
        <authorList>
            <person name="Gilroy R."/>
        </authorList>
    </citation>
    <scope>NUCLEOTIDE SEQUENCE</scope>
    <source>
        <strain evidence="2">1748</strain>
    </source>
</reference>
<evidence type="ECO:0000313" key="3">
    <source>
        <dbReference type="Proteomes" id="UP000823629"/>
    </source>
</evidence>
<protein>
    <submittedName>
        <fullName evidence="2">Uncharacterized protein</fullName>
    </submittedName>
</protein>
<dbReference type="EMBL" id="JADING010000044">
    <property type="protein sequence ID" value="MBO8414138.1"/>
    <property type="molecule type" value="Genomic_DNA"/>
</dbReference>
<gene>
    <name evidence="2" type="ORF">IAC78_01475</name>
</gene>
<reference evidence="2" key="2">
    <citation type="journal article" date="2021" name="PeerJ">
        <title>Extensive microbial diversity within the chicken gut microbiome revealed by metagenomics and culture.</title>
        <authorList>
            <person name="Gilroy R."/>
            <person name="Ravi A."/>
            <person name="Getino M."/>
            <person name="Pursley I."/>
            <person name="Horton D.L."/>
            <person name="Alikhan N.F."/>
            <person name="Baker D."/>
            <person name="Gharbi K."/>
            <person name="Hall N."/>
            <person name="Watson M."/>
            <person name="Adriaenssens E.M."/>
            <person name="Foster-Nyarko E."/>
            <person name="Jarju S."/>
            <person name="Secka A."/>
            <person name="Antonio M."/>
            <person name="Oren A."/>
            <person name="Chaudhuri R.R."/>
            <person name="La Ragione R."/>
            <person name="Hildebrand F."/>
            <person name="Pallen M.J."/>
        </authorList>
    </citation>
    <scope>NUCLEOTIDE SEQUENCE</scope>
    <source>
        <strain evidence="2">1748</strain>
    </source>
</reference>